<dbReference type="STRING" id="1121881.SAMN02745225_01165"/>
<dbReference type="PANTHER" id="PTHR43798">
    <property type="entry name" value="MONOACYLGLYCEROL LIPASE"/>
    <property type="match status" value="1"/>
</dbReference>
<keyword evidence="3" id="KW-1185">Reference proteome</keyword>
<name>A0A1M4V1P4_9ACTN</name>
<dbReference type="Pfam" id="PF00561">
    <property type="entry name" value="Abhydrolase_1"/>
    <property type="match status" value="1"/>
</dbReference>
<organism evidence="2 3">
    <name type="scientific">Ferrithrix thermotolerans DSM 19514</name>
    <dbReference type="NCBI Taxonomy" id="1121881"/>
    <lineage>
        <taxon>Bacteria</taxon>
        <taxon>Bacillati</taxon>
        <taxon>Actinomycetota</taxon>
        <taxon>Acidimicrobiia</taxon>
        <taxon>Acidimicrobiales</taxon>
        <taxon>Acidimicrobiaceae</taxon>
        <taxon>Ferrithrix</taxon>
    </lineage>
</organism>
<keyword evidence="2" id="KW-0378">Hydrolase</keyword>
<dbReference type="PRINTS" id="PR00111">
    <property type="entry name" value="ABHYDROLASE"/>
</dbReference>
<gene>
    <name evidence="2" type="ORF">SAMN02745225_01165</name>
</gene>
<dbReference type="InterPro" id="IPR050266">
    <property type="entry name" value="AB_hydrolase_sf"/>
</dbReference>
<evidence type="ECO:0000259" key="1">
    <source>
        <dbReference type="Pfam" id="PF00561"/>
    </source>
</evidence>
<dbReference type="GO" id="GO:0016787">
    <property type="term" value="F:hydrolase activity"/>
    <property type="evidence" value="ECO:0007669"/>
    <property type="project" value="UniProtKB-KW"/>
</dbReference>
<proteinExistence type="predicted"/>
<protein>
    <submittedName>
        <fullName evidence="2">Alpha/beta hydrolase fold</fullName>
    </submittedName>
</protein>
<dbReference type="InterPro" id="IPR000073">
    <property type="entry name" value="AB_hydrolase_1"/>
</dbReference>
<reference evidence="3" key="1">
    <citation type="submission" date="2016-11" db="EMBL/GenBank/DDBJ databases">
        <authorList>
            <person name="Varghese N."/>
            <person name="Submissions S."/>
        </authorList>
    </citation>
    <scope>NUCLEOTIDE SEQUENCE [LARGE SCALE GENOMIC DNA]</scope>
    <source>
        <strain evidence="3">DSM 19514</strain>
    </source>
</reference>
<dbReference type="Proteomes" id="UP000184295">
    <property type="component" value="Unassembled WGS sequence"/>
</dbReference>
<dbReference type="PANTHER" id="PTHR43798:SF33">
    <property type="entry name" value="HYDROLASE, PUTATIVE (AFU_ORTHOLOGUE AFUA_2G14860)-RELATED"/>
    <property type="match status" value="1"/>
</dbReference>
<feature type="domain" description="AB hydrolase-1" evidence="1">
    <location>
        <begin position="2"/>
        <end position="145"/>
    </location>
</feature>
<dbReference type="EMBL" id="FQUL01000013">
    <property type="protein sequence ID" value="SHE62875.1"/>
    <property type="molecule type" value="Genomic_DNA"/>
</dbReference>
<dbReference type="OrthoDB" id="9801162at2"/>
<dbReference type="RefSeq" id="WP_084660239.1">
    <property type="nucleotide sequence ID" value="NZ_FQUL01000013.1"/>
</dbReference>
<evidence type="ECO:0000313" key="3">
    <source>
        <dbReference type="Proteomes" id="UP000184295"/>
    </source>
</evidence>
<dbReference type="InterPro" id="IPR029058">
    <property type="entry name" value="AB_hydrolase_fold"/>
</dbReference>
<evidence type="ECO:0000313" key="2">
    <source>
        <dbReference type="EMBL" id="SHE62875.1"/>
    </source>
</evidence>
<accession>A0A1M4V1P4</accession>
<dbReference type="AlphaFoldDB" id="A0A1M4V1P4"/>
<dbReference type="Gene3D" id="3.40.50.1820">
    <property type="entry name" value="alpha/beta hydrolase"/>
    <property type="match status" value="1"/>
</dbReference>
<dbReference type="GO" id="GO:0016020">
    <property type="term" value="C:membrane"/>
    <property type="evidence" value="ECO:0007669"/>
    <property type="project" value="TreeGrafter"/>
</dbReference>
<sequence length="173" mass="19641">MPRLSQEFRVVAPDLPGFGYTTVPDGFVFSLDKWVRHLFGFAKALELENFALVGNSFGGALAIASAIANPRLISHLILMGAVGLSFLITRELETVWGFDPDVSDMKDLLDLFVYDRSIVTEDLIASRDQAARRPETSRSFKEMFLPPYQQRLDYRVSATYMIEPLEMLERSLW</sequence>
<dbReference type="SUPFAM" id="SSF53474">
    <property type="entry name" value="alpha/beta-Hydrolases"/>
    <property type="match status" value="1"/>
</dbReference>